<feature type="region of interest" description="Disordered" evidence="1">
    <location>
        <begin position="1"/>
        <end position="61"/>
    </location>
</feature>
<proteinExistence type="predicted"/>
<feature type="region of interest" description="Disordered" evidence="1">
    <location>
        <begin position="264"/>
        <end position="285"/>
    </location>
</feature>
<dbReference type="Proteomes" id="UP001178461">
    <property type="component" value="Chromosome 2"/>
</dbReference>
<feature type="compositionally biased region" description="Basic and acidic residues" evidence="1">
    <location>
        <begin position="22"/>
        <end position="36"/>
    </location>
</feature>
<evidence type="ECO:0000313" key="3">
    <source>
        <dbReference type="Proteomes" id="UP001178461"/>
    </source>
</evidence>
<organism evidence="2 3">
    <name type="scientific">Podarcis lilfordi</name>
    <name type="common">Lilford's wall lizard</name>
    <dbReference type="NCBI Taxonomy" id="74358"/>
    <lineage>
        <taxon>Eukaryota</taxon>
        <taxon>Metazoa</taxon>
        <taxon>Chordata</taxon>
        <taxon>Craniata</taxon>
        <taxon>Vertebrata</taxon>
        <taxon>Euteleostomi</taxon>
        <taxon>Lepidosauria</taxon>
        <taxon>Squamata</taxon>
        <taxon>Bifurcata</taxon>
        <taxon>Unidentata</taxon>
        <taxon>Episquamata</taxon>
        <taxon>Laterata</taxon>
        <taxon>Lacertibaenia</taxon>
        <taxon>Lacertidae</taxon>
        <taxon>Podarcis</taxon>
    </lineage>
</organism>
<feature type="compositionally biased region" description="Basic residues" evidence="1">
    <location>
        <begin position="275"/>
        <end position="285"/>
    </location>
</feature>
<gene>
    <name evidence="2" type="ORF">PODLI_1B030082</name>
</gene>
<reference evidence="2" key="1">
    <citation type="submission" date="2022-12" db="EMBL/GenBank/DDBJ databases">
        <authorList>
            <person name="Alioto T."/>
            <person name="Alioto T."/>
            <person name="Gomez Garrido J."/>
        </authorList>
    </citation>
    <scope>NUCLEOTIDE SEQUENCE</scope>
</reference>
<name>A0AA35JVQ6_9SAUR</name>
<protein>
    <submittedName>
        <fullName evidence="2">Uncharacterized protein</fullName>
    </submittedName>
</protein>
<feature type="compositionally biased region" description="Polar residues" evidence="1">
    <location>
        <begin position="39"/>
        <end position="49"/>
    </location>
</feature>
<dbReference type="EMBL" id="OX395127">
    <property type="protein sequence ID" value="CAI5766032.1"/>
    <property type="molecule type" value="Genomic_DNA"/>
</dbReference>
<evidence type="ECO:0000256" key="1">
    <source>
        <dbReference type="SAM" id="MobiDB-lite"/>
    </source>
</evidence>
<sequence length="285" mass="32230">METGAIPGEEAVCPSDVGGPKSSREKFLQAWYEKRKPQTHPTVSSQVSGCGSPACAPSQENWTRDTSLSHAFFYLMVVPPPQAQLYASSRMTAQCPRQRDLHHVAQELEPEANPKEEFLQICASDLLLKSAERKRPRLLPPNRKMHVEVLKRQDSPPLQECQRSPVPLEYSHLLDTIEMTNLADLPEVESFYRSFILGQKRKGYSRRDGQLRPQAECRLPTRATESASCQQGARRTARMRCTQNRKLSLKRSAPLSELTVATKRSVDSSQNGHLPPKKRYTQGFF</sequence>
<dbReference type="AlphaFoldDB" id="A0AA35JVQ6"/>
<evidence type="ECO:0000313" key="2">
    <source>
        <dbReference type="EMBL" id="CAI5766032.1"/>
    </source>
</evidence>
<keyword evidence="3" id="KW-1185">Reference proteome</keyword>
<accession>A0AA35JVQ6</accession>